<dbReference type="Proteomes" id="UP000244224">
    <property type="component" value="Unassembled WGS sequence"/>
</dbReference>
<gene>
    <name evidence="1" type="ORF">C8N34_108192</name>
</gene>
<dbReference type="RefSeq" id="WP_108129348.1">
    <property type="nucleotide sequence ID" value="NZ_QBKP01000008.1"/>
</dbReference>
<evidence type="ECO:0000313" key="1">
    <source>
        <dbReference type="EMBL" id="PTX49082.1"/>
    </source>
</evidence>
<dbReference type="EMBL" id="QBKP01000008">
    <property type="protein sequence ID" value="PTX49082.1"/>
    <property type="molecule type" value="Genomic_DNA"/>
</dbReference>
<protein>
    <submittedName>
        <fullName evidence="1">Uncharacterized protein</fullName>
    </submittedName>
</protein>
<name>A0A2T6AZ41_9RHOB</name>
<reference evidence="1 2" key="1">
    <citation type="submission" date="2018-04" db="EMBL/GenBank/DDBJ databases">
        <title>Genomic Encyclopedia of Archaeal and Bacterial Type Strains, Phase II (KMG-II): from individual species to whole genera.</title>
        <authorList>
            <person name="Goeker M."/>
        </authorList>
    </citation>
    <scope>NUCLEOTIDE SEQUENCE [LARGE SCALE GENOMIC DNA]</scope>
    <source>
        <strain evidence="1 2">DSM 21823</strain>
    </source>
</reference>
<organism evidence="1 2">
    <name type="scientific">Gemmobacter caeni</name>
    <dbReference type="NCBI Taxonomy" id="589035"/>
    <lineage>
        <taxon>Bacteria</taxon>
        <taxon>Pseudomonadati</taxon>
        <taxon>Pseudomonadota</taxon>
        <taxon>Alphaproteobacteria</taxon>
        <taxon>Rhodobacterales</taxon>
        <taxon>Paracoccaceae</taxon>
        <taxon>Gemmobacter</taxon>
    </lineage>
</organism>
<accession>A0A2T6AZ41</accession>
<dbReference type="AlphaFoldDB" id="A0A2T6AZ41"/>
<comment type="caution">
    <text evidence="1">The sequence shown here is derived from an EMBL/GenBank/DDBJ whole genome shotgun (WGS) entry which is preliminary data.</text>
</comment>
<evidence type="ECO:0000313" key="2">
    <source>
        <dbReference type="Proteomes" id="UP000244224"/>
    </source>
</evidence>
<sequence>MNDFLLRVEAEMLKRGTQVVSIRPGQRGGWVMNFRISEMAWQKPYDQQFPTIEAGLRSFFGIQDEPRDDDLGGLLG</sequence>
<proteinExistence type="predicted"/>
<keyword evidence="2" id="KW-1185">Reference proteome</keyword>